<dbReference type="InterPro" id="IPR050107">
    <property type="entry name" value="ABC_carbohydrate_import_ATPase"/>
</dbReference>
<dbReference type="SUPFAM" id="SSF52540">
    <property type="entry name" value="P-loop containing nucleoside triphosphate hydrolases"/>
    <property type="match status" value="2"/>
</dbReference>
<dbReference type="RefSeq" id="WP_080921164.1">
    <property type="nucleotide sequence ID" value="NZ_MDET01000045.1"/>
</dbReference>
<reference evidence="5 6" key="1">
    <citation type="journal article" date="2016" name="Int. J. Syst. Evol. Microbiol.">
        <title>Pseudaminobacter manganicus sp. nov., isolated from sludge of a manganese mine.</title>
        <authorList>
            <person name="Li J."/>
            <person name="Huang J."/>
            <person name="Liao S."/>
            <person name="Wang G."/>
        </authorList>
    </citation>
    <scope>NUCLEOTIDE SEQUENCE [LARGE SCALE GENOMIC DNA]</scope>
    <source>
        <strain evidence="5 6">JH-7</strain>
    </source>
</reference>
<sequence>MDTTTPARLSVRHLTKSFGQMVANQDISLDILAGELHCLLGENGAGKSTLSSCLYGLYQPDEGEIRIDGAPVDLNSPGDAIRAGIGMVHQHFVLVPTFTVLENIAVGTGSGLSLDRRSALRRIAVICEEYDIPLAPDRLAGDLSVGEQQWVEIVKALYTGARLLILDEPTAVLTPDESRKLFAVIRRLIDDGISVMLISHKMTEVMQSDRVSVLRKGRLVATVKTAEVTRDKLTAMMIGGQPPSAARAQRDTVGSGQVLSVRDLTLSRDGRPALGEVSFDLAAGEILGIAGVSGNGQDDIFECLAGLTTPDSGSIAIEGKALLHASPAEMAGRGVGYVPSDRFRDGLVSDLTIAENLTLGQQWSSRWRKGPLLDRTALDTNAETAIADYAIAAPGPSARCGKLSGGNAQKVILAREFAKARRILLCNQPTRGLDVGAVGFVHRELQRKRDEGCAILLASEELDDLFQLADRIMVMFRGRVMATLDTQAATYEQVGHLMAGQEKQAAAA</sequence>
<dbReference type="InterPro" id="IPR003439">
    <property type="entry name" value="ABC_transporter-like_ATP-bd"/>
</dbReference>
<comment type="caution">
    <text evidence="5">The sequence shown here is derived from an EMBL/GenBank/DDBJ whole genome shotgun (WGS) entry which is preliminary data.</text>
</comment>
<protein>
    <recommendedName>
        <fullName evidence="4">ABC transporter domain-containing protein</fullName>
    </recommendedName>
</protein>
<evidence type="ECO:0000256" key="1">
    <source>
        <dbReference type="ARBA" id="ARBA00005417"/>
    </source>
</evidence>
<evidence type="ECO:0000256" key="3">
    <source>
        <dbReference type="ARBA" id="ARBA00022840"/>
    </source>
</evidence>
<dbReference type="OrthoDB" id="9805029at2"/>
<organism evidence="5 6">
    <name type="scientific">Manganibacter manganicus</name>
    <dbReference type="NCBI Taxonomy" id="1873176"/>
    <lineage>
        <taxon>Bacteria</taxon>
        <taxon>Pseudomonadati</taxon>
        <taxon>Pseudomonadota</taxon>
        <taxon>Alphaproteobacteria</taxon>
        <taxon>Hyphomicrobiales</taxon>
        <taxon>Phyllobacteriaceae</taxon>
        <taxon>Manganibacter</taxon>
    </lineage>
</organism>
<keyword evidence="6" id="KW-1185">Reference proteome</keyword>
<dbReference type="PANTHER" id="PTHR43790:SF4">
    <property type="entry name" value="GUANOSINE IMPORT ATP-BINDING PROTEIN NUPO"/>
    <property type="match status" value="1"/>
</dbReference>
<dbReference type="InterPro" id="IPR003593">
    <property type="entry name" value="AAA+_ATPase"/>
</dbReference>
<dbReference type="PROSITE" id="PS00211">
    <property type="entry name" value="ABC_TRANSPORTER_1"/>
    <property type="match status" value="1"/>
</dbReference>
<comment type="similarity">
    <text evidence="1">Belongs to the ABC transporter superfamily.</text>
</comment>
<evidence type="ECO:0000313" key="6">
    <source>
        <dbReference type="Proteomes" id="UP000191905"/>
    </source>
</evidence>
<dbReference type="InterPro" id="IPR017871">
    <property type="entry name" value="ABC_transporter-like_CS"/>
</dbReference>
<keyword evidence="3" id="KW-0067">ATP-binding</keyword>
<dbReference type="Proteomes" id="UP000191905">
    <property type="component" value="Unassembled WGS sequence"/>
</dbReference>
<evidence type="ECO:0000259" key="4">
    <source>
        <dbReference type="PROSITE" id="PS50893"/>
    </source>
</evidence>
<accession>A0A1V8RLD5</accession>
<dbReference type="PROSITE" id="PS50893">
    <property type="entry name" value="ABC_TRANSPORTER_2"/>
    <property type="match status" value="2"/>
</dbReference>
<evidence type="ECO:0000313" key="5">
    <source>
        <dbReference type="EMBL" id="OQM73923.1"/>
    </source>
</evidence>
<evidence type="ECO:0000256" key="2">
    <source>
        <dbReference type="ARBA" id="ARBA00022741"/>
    </source>
</evidence>
<dbReference type="STRING" id="1873176.BFN67_06190"/>
<feature type="domain" description="ABC transporter" evidence="4">
    <location>
        <begin position="9"/>
        <end position="241"/>
    </location>
</feature>
<dbReference type="CDD" id="cd03215">
    <property type="entry name" value="ABC_Carb_Monos_II"/>
    <property type="match status" value="1"/>
</dbReference>
<dbReference type="EMBL" id="MDET01000045">
    <property type="protein sequence ID" value="OQM73923.1"/>
    <property type="molecule type" value="Genomic_DNA"/>
</dbReference>
<dbReference type="Gene3D" id="3.40.50.300">
    <property type="entry name" value="P-loop containing nucleotide triphosphate hydrolases"/>
    <property type="match status" value="2"/>
</dbReference>
<dbReference type="SMART" id="SM00382">
    <property type="entry name" value="AAA"/>
    <property type="match status" value="2"/>
</dbReference>
<name>A0A1V8RLD5_9HYPH</name>
<feature type="domain" description="ABC transporter" evidence="4">
    <location>
        <begin position="259"/>
        <end position="502"/>
    </location>
</feature>
<dbReference type="PANTHER" id="PTHR43790">
    <property type="entry name" value="CARBOHYDRATE TRANSPORT ATP-BINDING PROTEIN MG119-RELATED"/>
    <property type="match status" value="1"/>
</dbReference>
<proteinExistence type="inferred from homology"/>
<keyword evidence="2" id="KW-0547">Nucleotide-binding</keyword>
<dbReference type="InterPro" id="IPR027417">
    <property type="entry name" value="P-loop_NTPase"/>
</dbReference>
<gene>
    <name evidence="5" type="ORF">BFN67_06190</name>
</gene>
<dbReference type="Pfam" id="PF00005">
    <property type="entry name" value="ABC_tran"/>
    <property type="match status" value="2"/>
</dbReference>
<dbReference type="GO" id="GO:0005524">
    <property type="term" value="F:ATP binding"/>
    <property type="evidence" value="ECO:0007669"/>
    <property type="project" value="UniProtKB-KW"/>
</dbReference>
<dbReference type="GO" id="GO:0016887">
    <property type="term" value="F:ATP hydrolysis activity"/>
    <property type="evidence" value="ECO:0007669"/>
    <property type="project" value="InterPro"/>
</dbReference>
<dbReference type="CDD" id="cd03216">
    <property type="entry name" value="ABC_Carb_Monos_I"/>
    <property type="match status" value="1"/>
</dbReference>
<dbReference type="AlphaFoldDB" id="A0A1V8RLD5"/>